<dbReference type="InterPro" id="IPR035986">
    <property type="entry name" value="PKD_dom_sf"/>
</dbReference>
<keyword evidence="1" id="KW-0812">Transmembrane</keyword>
<dbReference type="PROSITE" id="PS50093">
    <property type="entry name" value="PKD"/>
    <property type="match status" value="4"/>
</dbReference>
<dbReference type="InterPro" id="IPR037701">
    <property type="entry name" value="Pom152"/>
</dbReference>
<proteinExistence type="predicted"/>
<dbReference type="InterPro" id="IPR013783">
    <property type="entry name" value="Ig-like_fold"/>
</dbReference>
<dbReference type="RefSeq" id="WP_308347973.1">
    <property type="nucleotide sequence ID" value="NZ_CP129971.1"/>
</dbReference>
<evidence type="ECO:0000313" key="4">
    <source>
        <dbReference type="Proteomes" id="UP001230496"/>
    </source>
</evidence>
<dbReference type="InterPro" id="IPR045829">
    <property type="entry name" value="PKD_6"/>
</dbReference>
<feature type="domain" description="PKD" evidence="2">
    <location>
        <begin position="2214"/>
        <end position="2258"/>
    </location>
</feature>
<dbReference type="NCBIfam" id="TIGR04131">
    <property type="entry name" value="Bac_Flav_CTERM"/>
    <property type="match status" value="1"/>
</dbReference>
<feature type="domain" description="PKD" evidence="2">
    <location>
        <begin position="2303"/>
        <end position="2337"/>
    </location>
</feature>
<evidence type="ECO:0000259" key="2">
    <source>
        <dbReference type="PROSITE" id="PS50093"/>
    </source>
</evidence>
<dbReference type="GO" id="GO:0006606">
    <property type="term" value="P:protein import into nucleus"/>
    <property type="evidence" value="ECO:0007669"/>
    <property type="project" value="TreeGrafter"/>
</dbReference>
<dbReference type="CDD" id="cd00146">
    <property type="entry name" value="PKD"/>
    <property type="match status" value="3"/>
</dbReference>
<name>A0AA51NCN9_9BACT</name>
<sequence>MLKSNGYIKYFLVIGIVTFSILFFHNDSYAQCANISGQASGVSPGVGCSPHLVNFTTDYDVINLTAADIAYEVDWGDGNTDVYVLGSDAEITTSVVNASTTKISLAANHTFVSGTMCRYEITANLRFDGTSCTEQQLQPVVVWDNDNVNGGTVAMDPDEYEVCAGSEVTVNFTDITDFNCTPPDYMDSNPNFFARTYAFEYGTFNSIANIEVDGAVRTYPYYDGVVFTTPDGDLDNDGQLTYDIFVPGSANVTEQFEVTLYYWNFCNPFNGNPAAPNFGDAQTATALITIVPPPEPEPQVFDANEDFATESGNNSFWYDNTQPTQTFCADQIIHFRQDPSANPGTDYAWDFDWDGTIAGFDSTANGASTSFSYDALTYAGQTVEIGLKISRGDVGTPCIFYESIEIEIEEGPQASFTLDENDGCEEVTFNTTNTSNDATDYEWSITQISGPAGTIEDITAQENSVNLSNVTITGPGTYEVELLATSTLVTSCPNSTTRTITIYDNPAADFTADDVCFGDDLIFEDLSNITTVVNSDNIDNWEFVFDFNNTDYTTDPEGTFNAQTITTLASGDFTGNEYAHTYPAAGTYNVALRVITANGCVSAVDTASVVVKNNPISNFEFADNGIDYTQDLCPGTPIEIKNTSPAGQTDPAVDQYYLEIISEDGANDGFFPTFPAAFVLPGDSAIINPNPGDLPNPNSSAEYTYEFYIIAEGDNNCDTREGPISITLLPAQAAEFDIFENDPGPPPGTAADPYDNLEVYCSPYEFYFRTDGNTQTFNADEYIWTITDGVGDTLTETTINTATNPTPERFNFNFENIYPSVSQEVFTINLQVITDDYCVTDRNETVRLFPKPTGDFVVQNSVITCDSVSYTFKAVQENIDYFWSLTASDPTKIRTAVADDVNAEFRVSFDRPSSAEPDLDFTVELYTENLVLCQSETKDMDLTIPKAEIVNVDIDFTPTDDEACLPSIYDLQNTTASSPPTGTEWEFEIYKYNTATTVYDLVETLKGEDQPVGNKDFNTAIPYEFTERGSYRIDLVANLVSNCRIGLSTPVDIDIFETPEPNFRTNITKGCSPLDVTLIENSLITSGDPFDLSIEVYDPVNNIVTQTIAATSGTGGQLNNVLLDPLINTTTDSIDYEITLTATANNSLNCSLDSTVIVRVYQEPEIDFAVTSTNPACQKDYEFTFDISSINVPAGTDLIWNWGDGDPVFVTDETVTTVSHEYSNRASFFGNDTYTVTLTAETPNNCSFSITETINLYPRLQAQFNASTEQGCDPLNVTFTSASLGTNIAGGHEYYRRLQGDVIWNPIDSVSNTGTVSEYLENNTNNIETWEILYIVQGEGGCRDTANIKEITVNPSPDFQVNVINSPLCQTDENGDYEFEFELDNVDVPAGTEFTWNWGDGSTPLTTNSDANQTHIFNNRLSYFGTDNYTVTVSAESADGCIINEMVNIQLHPQIEAIFFQNLDEGCAPLTVNFTSSSRGTGLINNYVYQFREQGETTWNTISGTSPNGVGSFEFQNTTGSNLIYEVRHLVTSDLGNCEDISEIQEITVFPEFNSPTVTGPSEVCTFEQNVQYSVPDVPSSNFNWSLPQGAFIVNQNTNGSEIEVNFSSFSGVMEVTEENANGCFGNPNSIPVTVLPGPTVSLSLNGPNTICPGDTTSLQFDLSGPGNQGFDVIYSNGQQTDTLENIQNGHIETITPTQSSNYFVLNVIDRQYPACSASSVTGSAFVNVNFAPSASLSGSTTICEDGSTNLFINLTGAGPWDLTYTDGNSNFLIENITSPVYQLEVSPSINTTYELVSVTDSNNPVCSGAVSGIATVEINTKPTAEISGDYNNVCANEFVSLDVELTGYEPWTIRYTDGTNIFTVPNITANDNFDPENDTYNHSFDVFPPTGTTEYTLVDVRDSNSPNCLGDISGRATVNVFDRPTVEIEGNNTICSGESSPLTFNFTGDGPFNALVTANQDTLEYTNLQNGQSVTLSPENSTVYRVIELVDSRGCLGNSLGGPVSINVNQLPTSEISGDDVTCYGEETELIFDQSGVGPWTITYSDGSQNFSFTTSFNRHFEPVFPTTTTTYTLVSVVDSNSPESCIGSVSGSALKEVFPELEANFEATPQDMILPESTVSITNNTTNKNEWEYEWDFGDGTISTETDPAPHEYGTFGTFVIRMTATNGQCTDTYQTTITIGAIPPIVDFDATPKEGCLPLVVEFENLTQFADPSTYQWEFGDGQRVAAVENPTHVYRNPGTYSVRLSATNITGQRTEMFKEEFIVVNATPTASFTIPDEYRQVFTGEEVRFVNLSEGADEFIWKFGDGNESFEEEPIHAYPDSGIYDITLIAINSETGCTDSMTLSSQVQVILGGASDVPNAFTPSRAGPGTASSNPLQNDFFLPKVEGVSQFNMKIYNRWGELLFESNDRTVGWDGYYNGVLMPQGVYVYRLELVFENGRRETKVGDITLIR</sequence>
<accession>A0AA51NCN9</accession>
<feature type="transmembrane region" description="Helical" evidence="1">
    <location>
        <begin position="7"/>
        <end position="25"/>
    </location>
</feature>
<feature type="domain" description="PKD" evidence="2">
    <location>
        <begin position="2120"/>
        <end position="2182"/>
    </location>
</feature>
<reference evidence="3 4" key="1">
    <citation type="submission" date="2023-08" db="EMBL/GenBank/DDBJ databases">
        <title>Comparative genomics and taxonomic characterization of three novel marine species of genus Marivirga.</title>
        <authorList>
            <person name="Muhammad N."/>
            <person name="Kim S.-G."/>
        </authorList>
    </citation>
    <scope>NUCLEOTIDE SEQUENCE [LARGE SCALE GENOMIC DNA]</scope>
    <source>
        <strain evidence="3 4">BDSF4-3</strain>
    </source>
</reference>
<keyword evidence="4" id="KW-1185">Reference proteome</keyword>
<gene>
    <name evidence="3" type="ORF">QYS49_37350</name>
</gene>
<feature type="domain" description="PKD" evidence="2">
    <location>
        <begin position="1378"/>
        <end position="1423"/>
    </location>
</feature>
<dbReference type="Pfam" id="PF19408">
    <property type="entry name" value="PKD_6"/>
    <property type="match status" value="1"/>
</dbReference>
<dbReference type="Gene3D" id="2.60.40.10">
    <property type="entry name" value="Immunoglobulins"/>
    <property type="match status" value="7"/>
</dbReference>
<dbReference type="InterPro" id="IPR026341">
    <property type="entry name" value="T9SS_type_B"/>
</dbReference>
<dbReference type="GO" id="GO:0017056">
    <property type="term" value="F:structural constituent of nuclear pore"/>
    <property type="evidence" value="ECO:0007669"/>
    <property type="project" value="InterPro"/>
</dbReference>
<dbReference type="SUPFAM" id="SSF49299">
    <property type="entry name" value="PKD domain"/>
    <property type="match status" value="6"/>
</dbReference>
<dbReference type="Pfam" id="PF18911">
    <property type="entry name" value="PKD_4"/>
    <property type="match status" value="3"/>
</dbReference>
<dbReference type="PANTHER" id="PTHR28206:SF1">
    <property type="entry name" value="NUCLEOPORIN POM152"/>
    <property type="match status" value="1"/>
</dbReference>
<evidence type="ECO:0000256" key="1">
    <source>
        <dbReference type="SAM" id="Phobius"/>
    </source>
</evidence>
<dbReference type="InterPro" id="IPR022409">
    <property type="entry name" value="PKD/Chitinase_dom"/>
</dbReference>
<dbReference type="SMART" id="SM00089">
    <property type="entry name" value="PKD"/>
    <property type="match status" value="6"/>
</dbReference>
<dbReference type="PANTHER" id="PTHR28206">
    <property type="entry name" value="NUCLEOPORIN POM152"/>
    <property type="match status" value="1"/>
</dbReference>
<protein>
    <submittedName>
        <fullName evidence="3">PKD domain-containing protein</fullName>
    </submittedName>
</protein>
<dbReference type="KEGG" id="msaa:QYS49_37350"/>
<organism evidence="3 4">
    <name type="scientific">Marivirga salinarum</name>
    <dbReference type="NCBI Taxonomy" id="3059078"/>
    <lineage>
        <taxon>Bacteria</taxon>
        <taxon>Pseudomonadati</taxon>
        <taxon>Bacteroidota</taxon>
        <taxon>Cytophagia</taxon>
        <taxon>Cytophagales</taxon>
        <taxon>Marivirgaceae</taxon>
        <taxon>Marivirga</taxon>
    </lineage>
</organism>
<dbReference type="InterPro" id="IPR000601">
    <property type="entry name" value="PKD_dom"/>
</dbReference>
<dbReference type="EMBL" id="CP129971">
    <property type="protein sequence ID" value="WMN11141.1"/>
    <property type="molecule type" value="Genomic_DNA"/>
</dbReference>
<keyword evidence="1" id="KW-0472">Membrane</keyword>
<keyword evidence="1" id="KW-1133">Transmembrane helix</keyword>
<evidence type="ECO:0000313" key="3">
    <source>
        <dbReference type="EMBL" id="WMN11141.1"/>
    </source>
</evidence>
<dbReference type="Proteomes" id="UP001230496">
    <property type="component" value="Chromosome"/>
</dbReference>
<dbReference type="Pfam" id="PF13585">
    <property type="entry name" value="CHU_C"/>
    <property type="match status" value="1"/>
</dbReference>
<dbReference type="GO" id="GO:0006999">
    <property type="term" value="P:nuclear pore organization"/>
    <property type="evidence" value="ECO:0007669"/>
    <property type="project" value="TreeGrafter"/>
</dbReference>